<accession>A0ABM3RHS6</accession>
<feature type="domain" description="Bifunctional inhibitor/plant lipid transfer protein/seed storage helical" evidence="2">
    <location>
        <begin position="36"/>
        <end position="105"/>
    </location>
</feature>
<gene>
    <name evidence="4" type="primary">LOC130469738</name>
</gene>
<evidence type="ECO:0000259" key="2">
    <source>
        <dbReference type="SMART" id="SM00499"/>
    </source>
</evidence>
<dbReference type="GeneID" id="130469738"/>
<dbReference type="InterPro" id="IPR016140">
    <property type="entry name" value="Bifunc_inhib/LTP/seed_store"/>
</dbReference>
<dbReference type="RefSeq" id="XP_056695171.1">
    <property type="nucleotide sequence ID" value="XM_056839193.1"/>
</dbReference>
<reference evidence="4" key="2">
    <citation type="submission" date="2025-08" db="UniProtKB">
        <authorList>
            <consortium name="RefSeq"/>
        </authorList>
    </citation>
    <scope>IDENTIFICATION</scope>
    <source>
        <tissue evidence="4">Leaf</tissue>
    </source>
</reference>
<dbReference type="SMART" id="SM00499">
    <property type="entry name" value="AAI"/>
    <property type="match status" value="1"/>
</dbReference>
<reference evidence="3" key="1">
    <citation type="journal article" date="2021" name="Nat. Commun.">
        <title>Genomic analyses provide insights into spinach domestication and the genetic basis of agronomic traits.</title>
        <authorList>
            <person name="Cai X."/>
            <person name="Sun X."/>
            <person name="Xu C."/>
            <person name="Sun H."/>
            <person name="Wang X."/>
            <person name="Ge C."/>
            <person name="Zhang Z."/>
            <person name="Wang Q."/>
            <person name="Fei Z."/>
            <person name="Jiao C."/>
            <person name="Wang Q."/>
        </authorList>
    </citation>
    <scope>NUCLEOTIDE SEQUENCE [LARGE SCALE GENOMIC DNA]</scope>
    <source>
        <strain evidence="3">cv. Varoflay</strain>
    </source>
</reference>
<dbReference type="Gene3D" id="1.10.110.10">
    <property type="entry name" value="Plant lipid-transfer and hydrophobic proteins"/>
    <property type="match status" value="1"/>
</dbReference>
<name>A0ABM3RHS6_SPIOL</name>
<evidence type="ECO:0000313" key="4">
    <source>
        <dbReference type="RefSeq" id="XP_056695171.1"/>
    </source>
</evidence>
<feature type="chain" id="PRO_5047434614" evidence="1">
    <location>
        <begin position="32"/>
        <end position="107"/>
    </location>
</feature>
<evidence type="ECO:0000256" key="1">
    <source>
        <dbReference type="SAM" id="SignalP"/>
    </source>
</evidence>
<dbReference type="PANTHER" id="PTHR33122">
    <property type="entry name" value="LIPID BINDING PROTEIN-RELATED"/>
    <property type="match status" value="1"/>
</dbReference>
<dbReference type="Pfam" id="PF14368">
    <property type="entry name" value="LTP_2"/>
    <property type="match status" value="1"/>
</dbReference>
<keyword evidence="3" id="KW-1185">Reference proteome</keyword>
<feature type="signal peptide" evidence="1">
    <location>
        <begin position="1"/>
        <end position="31"/>
    </location>
</feature>
<dbReference type="PANTHER" id="PTHR33122:SF60">
    <property type="entry name" value="LIPID-TRANSFER PROTEIN DIR1-RELATED"/>
    <property type="match status" value="1"/>
</dbReference>
<protein>
    <submittedName>
        <fullName evidence="4">Lipid-transfer protein DIR1</fullName>
    </submittedName>
</protein>
<organism evidence="3 4">
    <name type="scientific">Spinacia oleracea</name>
    <name type="common">Spinach</name>
    <dbReference type="NCBI Taxonomy" id="3562"/>
    <lineage>
        <taxon>Eukaryota</taxon>
        <taxon>Viridiplantae</taxon>
        <taxon>Streptophyta</taxon>
        <taxon>Embryophyta</taxon>
        <taxon>Tracheophyta</taxon>
        <taxon>Spermatophyta</taxon>
        <taxon>Magnoliopsida</taxon>
        <taxon>eudicotyledons</taxon>
        <taxon>Gunneridae</taxon>
        <taxon>Pentapetalae</taxon>
        <taxon>Caryophyllales</taxon>
        <taxon>Chenopodiaceae</taxon>
        <taxon>Chenopodioideae</taxon>
        <taxon>Anserineae</taxon>
        <taxon>Spinacia</taxon>
    </lineage>
</organism>
<dbReference type="InterPro" id="IPR036312">
    <property type="entry name" value="Bifun_inhib/LTP/seed_sf"/>
</dbReference>
<proteinExistence type="predicted"/>
<keyword evidence="1" id="KW-0732">Signal</keyword>
<dbReference type="Proteomes" id="UP000813463">
    <property type="component" value="Chromosome 3"/>
</dbReference>
<evidence type="ECO:0000313" key="3">
    <source>
        <dbReference type="Proteomes" id="UP000813463"/>
    </source>
</evidence>
<sequence length="107" mass="11591">MEMIGKKVVNLMVVISTVIVVVSGLMQEAHGELDICRMPISSFIPCMPSVVQPNPPAPAPKCCETIKQIDEKCLCAYVRDPLMPSYGMDKTLLLALPGKCGLQKCPS</sequence>
<dbReference type="InterPro" id="IPR039265">
    <property type="entry name" value="DIR1-like"/>
</dbReference>
<dbReference type="SUPFAM" id="SSF47699">
    <property type="entry name" value="Bifunctional inhibitor/lipid-transfer protein/seed storage 2S albumin"/>
    <property type="match status" value="1"/>
</dbReference>